<dbReference type="Proteomes" id="UP000008798">
    <property type="component" value="Chromosome"/>
</dbReference>
<reference evidence="1 2" key="1">
    <citation type="submission" date="2010-03" db="EMBL/GenBank/DDBJ databases">
        <title>The genome sequence of Coprococcus catus GD/7.</title>
        <authorList>
            <consortium name="metaHIT consortium -- http://www.metahit.eu/"/>
            <person name="Pajon A."/>
            <person name="Turner K."/>
            <person name="Parkhill J."/>
            <person name="Duncan S."/>
            <person name="Flint H."/>
        </authorList>
    </citation>
    <scope>NUCLEOTIDE SEQUENCE [LARGE SCALE GENOMIC DNA]</scope>
    <source>
        <strain evidence="1 2">GD/7</strain>
    </source>
</reference>
<sequence length="27" mass="3305">MDERNNLDEEIEESLCRMCGWEIKDVF</sequence>
<organism evidence="1 2">
    <name type="scientific">Coprococcus catus GD/7</name>
    <dbReference type="NCBI Taxonomy" id="717962"/>
    <lineage>
        <taxon>Bacteria</taxon>
        <taxon>Bacillati</taxon>
        <taxon>Bacillota</taxon>
        <taxon>Clostridia</taxon>
        <taxon>Lachnospirales</taxon>
        <taxon>Lachnospiraceae</taxon>
        <taxon>Coprococcus</taxon>
    </lineage>
</organism>
<evidence type="ECO:0000313" key="1">
    <source>
        <dbReference type="EMBL" id="CBK81520.1"/>
    </source>
</evidence>
<protein>
    <submittedName>
        <fullName evidence="1">Uncharacterized protein</fullName>
    </submittedName>
</protein>
<dbReference type="KEGG" id="cct:CC1_29350"/>
<dbReference type="EMBL" id="FP929038">
    <property type="protein sequence ID" value="CBK81520.1"/>
    <property type="molecule type" value="Genomic_DNA"/>
</dbReference>
<dbReference type="HOGENOM" id="CLU_3414643_0_0_9"/>
<reference evidence="1 2" key="2">
    <citation type="submission" date="2010-03" db="EMBL/GenBank/DDBJ databases">
        <authorList>
            <person name="Pajon A."/>
        </authorList>
    </citation>
    <scope>NUCLEOTIDE SEQUENCE [LARGE SCALE GENOMIC DNA]</scope>
    <source>
        <strain evidence="1 2">GD/7</strain>
    </source>
</reference>
<evidence type="ECO:0000313" key="2">
    <source>
        <dbReference type="Proteomes" id="UP000008798"/>
    </source>
</evidence>
<name>D4JAZ9_9FIRM</name>
<dbReference type="AlphaFoldDB" id="D4JAZ9"/>
<dbReference type="STRING" id="717962.CC1_29350"/>
<gene>
    <name evidence="1" type="ORF">CC1_29350</name>
</gene>
<accession>D4JAZ9</accession>
<proteinExistence type="predicted"/>